<dbReference type="GO" id="GO:0003964">
    <property type="term" value="F:RNA-directed DNA polymerase activity"/>
    <property type="evidence" value="ECO:0007669"/>
    <property type="project" value="UniProtKB-KW"/>
</dbReference>
<dbReference type="GO" id="GO:0003676">
    <property type="term" value="F:nucleic acid binding"/>
    <property type="evidence" value="ECO:0007669"/>
    <property type="project" value="InterPro"/>
</dbReference>
<keyword evidence="5" id="KW-0255">Endonuclease</keyword>
<reference evidence="12" key="1">
    <citation type="submission" date="2023-04" db="EMBL/GenBank/DDBJ databases">
        <title>Phytophthora fragariaefolia NBRC 109709.</title>
        <authorList>
            <person name="Ichikawa N."/>
            <person name="Sato H."/>
            <person name="Tonouchi N."/>
        </authorList>
    </citation>
    <scope>NUCLEOTIDE SEQUENCE</scope>
    <source>
        <strain evidence="12">NBRC 109709</strain>
    </source>
</reference>
<dbReference type="InterPro" id="IPR043502">
    <property type="entry name" value="DNA/RNA_pol_sf"/>
</dbReference>
<dbReference type="EC" id="2.7.7.49" evidence="1"/>
<dbReference type="InterPro" id="IPR021109">
    <property type="entry name" value="Peptidase_aspartic_dom_sf"/>
</dbReference>
<evidence type="ECO:0000256" key="1">
    <source>
        <dbReference type="ARBA" id="ARBA00012493"/>
    </source>
</evidence>
<evidence type="ECO:0000259" key="9">
    <source>
        <dbReference type="PROSITE" id="PS50013"/>
    </source>
</evidence>
<dbReference type="Pfam" id="PF17917">
    <property type="entry name" value="RT_RNaseH"/>
    <property type="match status" value="1"/>
</dbReference>
<dbReference type="InterPro" id="IPR041373">
    <property type="entry name" value="RT_RNaseH"/>
</dbReference>
<dbReference type="EMBL" id="BSXT01004762">
    <property type="protein sequence ID" value="GMF58870.1"/>
    <property type="molecule type" value="Genomic_DNA"/>
</dbReference>
<keyword evidence="6" id="KW-0378">Hydrolase</keyword>
<dbReference type="GO" id="GO:0016787">
    <property type="term" value="F:hydrolase activity"/>
    <property type="evidence" value="ECO:0007669"/>
    <property type="project" value="UniProtKB-KW"/>
</dbReference>
<evidence type="ECO:0000256" key="6">
    <source>
        <dbReference type="ARBA" id="ARBA00022801"/>
    </source>
</evidence>
<feature type="domain" description="Chromo" evidence="9">
    <location>
        <begin position="1336"/>
        <end position="1371"/>
    </location>
</feature>
<dbReference type="SUPFAM" id="SSF53098">
    <property type="entry name" value="Ribonuclease H-like"/>
    <property type="match status" value="1"/>
</dbReference>
<evidence type="ECO:0000256" key="5">
    <source>
        <dbReference type="ARBA" id="ARBA00022759"/>
    </source>
</evidence>
<protein>
    <recommendedName>
        <fullName evidence="1">RNA-directed DNA polymerase</fullName>
        <ecNumber evidence="1">2.7.7.49</ecNumber>
    </recommendedName>
</protein>
<dbReference type="InterPro" id="IPR012337">
    <property type="entry name" value="RNaseH-like_sf"/>
</dbReference>
<dbReference type="PROSITE" id="PS50994">
    <property type="entry name" value="INTEGRASE"/>
    <property type="match status" value="1"/>
</dbReference>
<evidence type="ECO:0000256" key="4">
    <source>
        <dbReference type="ARBA" id="ARBA00022722"/>
    </source>
</evidence>
<dbReference type="InterPro" id="IPR016197">
    <property type="entry name" value="Chromo-like_dom_sf"/>
</dbReference>
<dbReference type="Pfam" id="PF00385">
    <property type="entry name" value="Chromo"/>
    <property type="match status" value="1"/>
</dbReference>
<dbReference type="SUPFAM" id="SSF54160">
    <property type="entry name" value="Chromo domain-like"/>
    <property type="match status" value="1"/>
</dbReference>
<feature type="region of interest" description="Disordered" evidence="8">
    <location>
        <begin position="229"/>
        <end position="271"/>
    </location>
</feature>
<dbReference type="InterPro" id="IPR036397">
    <property type="entry name" value="RNaseH_sf"/>
</dbReference>
<evidence type="ECO:0000313" key="12">
    <source>
        <dbReference type="EMBL" id="GMF58870.1"/>
    </source>
</evidence>
<dbReference type="PANTHER" id="PTHR37984:SF5">
    <property type="entry name" value="PROTEIN NYNRIN-LIKE"/>
    <property type="match status" value="1"/>
</dbReference>
<evidence type="ECO:0000256" key="2">
    <source>
        <dbReference type="ARBA" id="ARBA00022679"/>
    </source>
</evidence>
<feature type="domain" description="Reverse transcriptase" evidence="10">
    <location>
        <begin position="527"/>
        <end position="705"/>
    </location>
</feature>
<name>A0A9W7D588_9STRA</name>
<dbReference type="CDD" id="cd01647">
    <property type="entry name" value="RT_LTR"/>
    <property type="match status" value="1"/>
</dbReference>
<dbReference type="Proteomes" id="UP001165121">
    <property type="component" value="Unassembled WGS sequence"/>
</dbReference>
<keyword evidence="7" id="KW-0695">RNA-directed DNA polymerase</keyword>
<dbReference type="GO" id="GO:0015074">
    <property type="term" value="P:DNA integration"/>
    <property type="evidence" value="ECO:0007669"/>
    <property type="project" value="InterPro"/>
</dbReference>
<dbReference type="InterPro" id="IPR000953">
    <property type="entry name" value="Chromo/chromo_shadow_dom"/>
</dbReference>
<dbReference type="InterPro" id="IPR000477">
    <property type="entry name" value="RT_dom"/>
</dbReference>
<gene>
    <name evidence="12" type="ORF">Pfra01_002538800</name>
</gene>
<feature type="domain" description="Integrase catalytic" evidence="11">
    <location>
        <begin position="1050"/>
        <end position="1213"/>
    </location>
</feature>
<evidence type="ECO:0000313" key="13">
    <source>
        <dbReference type="Proteomes" id="UP001165121"/>
    </source>
</evidence>
<dbReference type="InterPro" id="IPR043128">
    <property type="entry name" value="Rev_trsase/Diguanyl_cyclase"/>
</dbReference>
<dbReference type="SUPFAM" id="SSF56672">
    <property type="entry name" value="DNA/RNA polymerases"/>
    <property type="match status" value="1"/>
</dbReference>
<dbReference type="Gene3D" id="3.30.70.270">
    <property type="match status" value="2"/>
</dbReference>
<evidence type="ECO:0000256" key="8">
    <source>
        <dbReference type="SAM" id="MobiDB-lite"/>
    </source>
</evidence>
<dbReference type="PANTHER" id="PTHR37984">
    <property type="entry name" value="PROTEIN CBG26694"/>
    <property type="match status" value="1"/>
</dbReference>
<accession>A0A9W7D588</accession>
<dbReference type="OrthoDB" id="123837at2759"/>
<evidence type="ECO:0000256" key="7">
    <source>
        <dbReference type="ARBA" id="ARBA00022918"/>
    </source>
</evidence>
<dbReference type="Gene3D" id="3.10.10.10">
    <property type="entry name" value="HIV Type 1 Reverse Transcriptase, subunit A, domain 1"/>
    <property type="match status" value="1"/>
</dbReference>
<keyword evidence="2" id="KW-0808">Transferase</keyword>
<dbReference type="GO" id="GO:0004519">
    <property type="term" value="F:endonuclease activity"/>
    <property type="evidence" value="ECO:0007669"/>
    <property type="project" value="UniProtKB-KW"/>
</dbReference>
<dbReference type="PROSITE" id="PS50878">
    <property type="entry name" value="RT_POL"/>
    <property type="match status" value="1"/>
</dbReference>
<keyword evidence="13" id="KW-1185">Reference proteome</keyword>
<dbReference type="InterPro" id="IPR050951">
    <property type="entry name" value="Retrovirus_Pol_polyprotein"/>
</dbReference>
<evidence type="ECO:0000259" key="11">
    <source>
        <dbReference type="PROSITE" id="PS50994"/>
    </source>
</evidence>
<keyword evidence="4" id="KW-0540">Nuclease</keyword>
<proteinExistence type="predicted"/>
<dbReference type="PROSITE" id="PS50013">
    <property type="entry name" value="CHROMO_2"/>
    <property type="match status" value="1"/>
</dbReference>
<evidence type="ECO:0000256" key="3">
    <source>
        <dbReference type="ARBA" id="ARBA00022695"/>
    </source>
</evidence>
<dbReference type="Pfam" id="PF00078">
    <property type="entry name" value="RVT_1"/>
    <property type="match status" value="1"/>
</dbReference>
<keyword evidence="3" id="KW-0548">Nucleotidyltransferase</keyword>
<evidence type="ECO:0000259" key="10">
    <source>
        <dbReference type="PROSITE" id="PS50878"/>
    </source>
</evidence>
<organism evidence="12 13">
    <name type="scientific">Phytophthora fragariaefolia</name>
    <dbReference type="NCBI Taxonomy" id="1490495"/>
    <lineage>
        <taxon>Eukaryota</taxon>
        <taxon>Sar</taxon>
        <taxon>Stramenopiles</taxon>
        <taxon>Oomycota</taxon>
        <taxon>Peronosporomycetes</taxon>
        <taxon>Peronosporales</taxon>
        <taxon>Peronosporaceae</taxon>
        <taxon>Phytophthora</taxon>
    </lineage>
</organism>
<dbReference type="Gene3D" id="2.40.70.10">
    <property type="entry name" value="Acid Proteases"/>
    <property type="match status" value="1"/>
</dbReference>
<dbReference type="InterPro" id="IPR001584">
    <property type="entry name" value="Integrase_cat-core"/>
</dbReference>
<comment type="caution">
    <text evidence="12">The sequence shown here is derived from an EMBL/GenBank/DDBJ whole genome shotgun (WGS) entry which is preliminary data.</text>
</comment>
<dbReference type="InterPro" id="IPR023780">
    <property type="entry name" value="Chromo_domain"/>
</dbReference>
<sequence length="1400" mass="158965">MPTFRVDADRDVEMSIPQPVYEFVSAPELTAWDQESLANWRRERERYVEKIQQKCRTSNEPFDAAVMRVRDTVRPKLLRHLARYVLRKAVEDITDADIMAKVRERTSTLQNGHIPDVQSFFKANLRMDMSEKDIDARVLKYFVDFDQLVEDHVFETLLGVRSVSDSGYRDRMKQRCTLLIAGLTPAMLKVEIERLVLLQHKDAKADDVALGDLILERATAQQHYHLMQMEEKPDKRQAATVNKKNPEPKAKPRTSGESAARQTEKRSGPREGCWVCKGAHFAQQCPTATEEQKAEARRRLEEARARKIPFRPDSGADCCYLPEEYLRELQAVDTSVHPTKLDNPVAVELAGGKVDHCHFECTVDILLGTKAGPVHVRRVKCLVLPGTEEEFLLGDDLLKSLGIDVDGMIEQLAAGSLEQDDGDDLDDEPKVGRNEADAVAESVETLIQDAEANGFPPHMMSSLRTTVLDYGDVWRARLGADGPARVRPYSVKLKPDAIPFRCRPRRYPPLQSDFLRSHVAELQQFGLVRLNNASRWACAAVPVRKAGLKDAFRLTTDYRPVNRTTVPIAAAVPNLAVVTSRVRGAQAMAKFDMFKSFWQLALDEDSQEIFSIKTDEGVYTPTRVPQGAADSAMHFQSTMQDVFGDMMNHNLLVYVDDVVLYAPTHDEFLVVLEKFFRRLRESNLKLNVSKSELYAQAVTWCGKSVDGSGVMHDPSRVNALQTLPLPANAGELQHFLCAANWLRDSIVDYGRAVAPLQEKFDEVMTGHNRKKRHAVSVAVTWTSAEEQAYKAFLDRIASSVTLSFPDDDATVCLSTDASDRGWAVIVTQVRDWNSEVPMHEQCHELLICKGGSFKGPQLNWSVIEKESYPIVLACTELEYLLQRAQGFRIFCDHSNLIQVFCPSKEVKQHVRGKLQRWTMKLTGYNYDIEHINGTDNHWADMVSRWLCRQEEPAFVRVKAVRTRSSRGSGSSLRPLHDEEFAWPSVDEVLRVQQRHVSKLTATHEQIDGMIFVEGKLWIPKQERDLLARILVVAHCGIQAHRGEQRPWSEPRSVPMRNEVLHMDYLSMDDSYGPTKYVLALKDELTYFCELIPCDSPTSTVAATAMLDWYKRFGMSAMWMSDQGTHFKNELMAELRQRLKGVHTFVPVYTPWVNGTVERLNRDILHVVRALLLELQLDTRNWEYLLPVVQANLNHTPVISLGGVAPTELFTGLPCPPPLDTILLPDADKPLQRVDLTAVHEELQRLRVGLAEMHSEVADKKERRRLYQQSEKHGTLYNFSVGDYVLWSRVDSRLRGGKLLVRWVGPFRVTEARPHSFMVYKPTQWKRKHVANQGIVLGVEAIVGHRINPDTAKKELLVSWTGLEAIENSWEPLQVMIHDVPTKEQQYAAASDDASLLRWCA</sequence>
<dbReference type="Gene3D" id="3.30.420.10">
    <property type="entry name" value="Ribonuclease H-like superfamily/Ribonuclease H"/>
    <property type="match status" value="1"/>
</dbReference>
<dbReference type="Gene3D" id="2.40.50.40">
    <property type="match status" value="1"/>
</dbReference>
<dbReference type="CDD" id="cd00024">
    <property type="entry name" value="CD_CSD"/>
    <property type="match status" value="1"/>
</dbReference>